<dbReference type="EMBL" id="CATOUU010000914">
    <property type="protein sequence ID" value="CAI9959056.1"/>
    <property type="molecule type" value="Genomic_DNA"/>
</dbReference>
<dbReference type="AlphaFoldDB" id="A0AA86QGU9"/>
<dbReference type="PROSITE" id="PS51419">
    <property type="entry name" value="RAB"/>
    <property type="match status" value="1"/>
</dbReference>
<dbReference type="SMART" id="SM00175">
    <property type="entry name" value="RAB"/>
    <property type="match status" value="1"/>
</dbReference>
<evidence type="ECO:0000313" key="2">
    <source>
        <dbReference type="EMBL" id="CAI9959056.1"/>
    </source>
</evidence>
<evidence type="ECO:0000256" key="1">
    <source>
        <dbReference type="ARBA" id="ARBA00022741"/>
    </source>
</evidence>
<evidence type="ECO:0000313" key="3">
    <source>
        <dbReference type="EMBL" id="CAL6055730.1"/>
    </source>
</evidence>
<keyword evidence="4" id="KW-1185">Reference proteome</keyword>
<dbReference type="SMART" id="SM00176">
    <property type="entry name" value="RAN"/>
    <property type="match status" value="1"/>
</dbReference>
<dbReference type="FunFam" id="3.40.50.300:FF:000808">
    <property type="entry name" value="Small GTP-binding protein, putative"/>
    <property type="match status" value="1"/>
</dbReference>
<dbReference type="GO" id="GO:0003924">
    <property type="term" value="F:GTPase activity"/>
    <property type="evidence" value="ECO:0007669"/>
    <property type="project" value="InterPro"/>
</dbReference>
<accession>A0AA86QGU9</accession>
<dbReference type="InterPro" id="IPR027417">
    <property type="entry name" value="P-loop_NTPase"/>
</dbReference>
<dbReference type="GO" id="GO:0005525">
    <property type="term" value="F:GTP binding"/>
    <property type="evidence" value="ECO:0007669"/>
    <property type="project" value="InterPro"/>
</dbReference>
<comment type="caution">
    <text evidence="2">The sequence shown here is derived from an EMBL/GenBank/DDBJ whole genome shotgun (WGS) entry which is preliminary data.</text>
</comment>
<sequence length="207" mass="23462">MQSVQPINDAVSLKLAVIGESSVGKTTVLHSFISQCFVPMTMSTTAAAFMKKSVQVDNHQIKFQIWDTAGQEKFRSMSALYYRSAQFILAVYDVSRKQTFDALQYWVKEVQTSGVKNAIIIVCGNKIDCPRAINRQEAEEWSQKMGASYFECSAKTSEGVQHMFEEIARMKIWQGDDDEEEEKGGQIEKQQLKQIVEEKGYQKKGCC</sequence>
<dbReference type="Pfam" id="PF00071">
    <property type="entry name" value="Ras"/>
    <property type="match status" value="1"/>
</dbReference>
<name>A0AA86QGU9_9EUKA</name>
<dbReference type="SMART" id="SM00177">
    <property type="entry name" value="ARF"/>
    <property type="match status" value="1"/>
</dbReference>
<dbReference type="SUPFAM" id="SSF52540">
    <property type="entry name" value="P-loop containing nucleoside triphosphate hydrolases"/>
    <property type="match status" value="1"/>
</dbReference>
<gene>
    <name evidence="3" type="ORF">HINF_LOCUS46684</name>
    <name evidence="2" type="ORF">HINF_LOCUS46701</name>
</gene>
<proteinExistence type="predicted"/>
<dbReference type="PANTHER" id="PTHR47978">
    <property type="match status" value="1"/>
</dbReference>
<dbReference type="Gene3D" id="3.40.50.300">
    <property type="entry name" value="P-loop containing nucleotide triphosphate hydrolases"/>
    <property type="match status" value="1"/>
</dbReference>
<dbReference type="CDD" id="cd00154">
    <property type="entry name" value="Rab"/>
    <property type="match status" value="1"/>
</dbReference>
<protein>
    <submittedName>
        <fullName evidence="2">Rab2a</fullName>
    </submittedName>
</protein>
<dbReference type="InterPro" id="IPR005225">
    <property type="entry name" value="Small_GTP-bd"/>
</dbReference>
<reference evidence="2" key="1">
    <citation type="submission" date="2023-06" db="EMBL/GenBank/DDBJ databases">
        <authorList>
            <person name="Kurt Z."/>
        </authorList>
    </citation>
    <scope>NUCLEOTIDE SEQUENCE</scope>
</reference>
<dbReference type="PROSITE" id="PS51421">
    <property type="entry name" value="RAS"/>
    <property type="match status" value="1"/>
</dbReference>
<dbReference type="PROSITE" id="PS51420">
    <property type="entry name" value="RHO"/>
    <property type="match status" value="1"/>
</dbReference>
<organism evidence="2">
    <name type="scientific">Hexamita inflata</name>
    <dbReference type="NCBI Taxonomy" id="28002"/>
    <lineage>
        <taxon>Eukaryota</taxon>
        <taxon>Metamonada</taxon>
        <taxon>Diplomonadida</taxon>
        <taxon>Hexamitidae</taxon>
        <taxon>Hexamitinae</taxon>
        <taxon>Hexamita</taxon>
    </lineage>
</organism>
<dbReference type="NCBIfam" id="TIGR00231">
    <property type="entry name" value="small_GTP"/>
    <property type="match status" value="1"/>
</dbReference>
<keyword evidence="1" id="KW-0547">Nucleotide-binding</keyword>
<dbReference type="SMART" id="SM00174">
    <property type="entry name" value="RHO"/>
    <property type="match status" value="1"/>
</dbReference>
<reference evidence="3 4" key="2">
    <citation type="submission" date="2024-07" db="EMBL/GenBank/DDBJ databases">
        <authorList>
            <person name="Akdeniz Z."/>
        </authorList>
    </citation>
    <scope>NUCLEOTIDE SEQUENCE [LARGE SCALE GENOMIC DNA]</scope>
</reference>
<dbReference type="PRINTS" id="PR00449">
    <property type="entry name" value="RASTRNSFRMNG"/>
</dbReference>
<dbReference type="Proteomes" id="UP001642409">
    <property type="component" value="Unassembled WGS sequence"/>
</dbReference>
<dbReference type="InterPro" id="IPR001806">
    <property type="entry name" value="Small_GTPase"/>
</dbReference>
<evidence type="ECO:0000313" key="4">
    <source>
        <dbReference type="Proteomes" id="UP001642409"/>
    </source>
</evidence>
<dbReference type="SMART" id="SM00173">
    <property type="entry name" value="RAS"/>
    <property type="match status" value="1"/>
</dbReference>
<dbReference type="EMBL" id="CAXDID020000207">
    <property type="protein sequence ID" value="CAL6055730.1"/>
    <property type="molecule type" value="Genomic_DNA"/>
</dbReference>